<dbReference type="RefSeq" id="WP_204293225.1">
    <property type="nucleotide sequence ID" value="NZ_BAAAGZ010000065.1"/>
</dbReference>
<reference evidence="4 5" key="1">
    <citation type="submission" date="2021-01" db="EMBL/GenBank/DDBJ databases">
        <title>Whole genome shotgun sequence of Verrucosispora gifhornensis NBRC 16317.</title>
        <authorList>
            <person name="Komaki H."/>
            <person name="Tamura T."/>
        </authorList>
    </citation>
    <scope>NUCLEOTIDE SEQUENCE [LARGE SCALE GENOMIC DNA]</scope>
    <source>
        <strain evidence="4 5">NBRC 16317</strain>
    </source>
</reference>
<dbReference type="Pfam" id="PF03787">
    <property type="entry name" value="RAMPs"/>
    <property type="match status" value="1"/>
</dbReference>
<protein>
    <recommendedName>
        <fullName evidence="3">CRISPR type III-associated protein domain-containing protein</fullName>
    </recommendedName>
</protein>
<comment type="caution">
    <text evidence="4">The sequence shown here is derived from an EMBL/GenBank/DDBJ whole genome shotgun (WGS) entry which is preliminary data.</text>
</comment>
<dbReference type="NCBIfam" id="TIGR01894">
    <property type="entry name" value="cas_TM1795_cmr1"/>
    <property type="match status" value="1"/>
</dbReference>
<evidence type="ECO:0000256" key="1">
    <source>
        <dbReference type="ARBA" id="ARBA00023118"/>
    </source>
</evidence>
<feature type="domain" description="CRISPR type III-associated protein" evidence="3">
    <location>
        <begin position="9"/>
        <end position="190"/>
    </location>
</feature>
<dbReference type="InterPro" id="IPR007522">
    <property type="entry name" value="CRISPR-assoc_prot_TM1795"/>
</dbReference>
<dbReference type="InterPro" id="IPR005537">
    <property type="entry name" value="RAMP_III_fam"/>
</dbReference>
<accession>A0ABQ4IMP9</accession>
<proteinExistence type="predicted"/>
<comment type="subunit">
    <text evidence="2">Part of the Csm effector complex that includes Cas10, Csm2, Csm3, Csm4 and Csm5.</text>
</comment>
<evidence type="ECO:0000256" key="2">
    <source>
        <dbReference type="ARBA" id="ARBA00093789"/>
    </source>
</evidence>
<dbReference type="EMBL" id="BOPA01000068">
    <property type="protein sequence ID" value="GIJ19185.1"/>
    <property type="molecule type" value="Genomic_DNA"/>
</dbReference>
<dbReference type="Proteomes" id="UP000647860">
    <property type="component" value="Unassembled WGS sequence"/>
</dbReference>
<evidence type="ECO:0000259" key="3">
    <source>
        <dbReference type="Pfam" id="PF03787"/>
    </source>
</evidence>
<gene>
    <name evidence="4" type="ORF">Vgi01_58690</name>
</gene>
<organism evidence="4 5">
    <name type="scientific">Micromonospora gifhornensis</name>
    <dbReference type="NCBI Taxonomy" id="84594"/>
    <lineage>
        <taxon>Bacteria</taxon>
        <taxon>Bacillati</taxon>
        <taxon>Actinomycetota</taxon>
        <taxon>Actinomycetes</taxon>
        <taxon>Micromonosporales</taxon>
        <taxon>Micromonosporaceae</taxon>
        <taxon>Micromonospora</taxon>
    </lineage>
</organism>
<evidence type="ECO:0000313" key="5">
    <source>
        <dbReference type="Proteomes" id="UP000647860"/>
    </source>
</evidence>
<evidence type="ECO:0000313" key="4">
    <source>
        <dbReference type="EMBL" id="GIJ19185.1"/>
    </source>
</evidence>
<sequence length="437" mass="46775">MAWTTLNMQVTTPLFNGGHQPPMSMAEAARQEAGGQLPAHATEPETGIRISSLRGAMRYWLRAIAGAEVGEQIGLLAAVESRVFGSTMRASPVALRLPNPPEARLGRPAWSGGDKGRWIGYLAGQGLSKPAGGNRGILVTRRFIDPGGPPFRLQLRFGADTDAAALALAALWCLCRYGGLGARTRRGFGGLRITAVEGELPAPWTPEMLCSATVVPSAGLQLDEHGRPPELATCAESLERLVALARQDLTTPPAAFDGWHGLPTYPVFGGPEVFIAGLSSRTFADWSAVLAYAGEQFRSFRATESAPGAKYTPKIKTREWLHTVNGTDHEFALGALGLPVVFKDGKTVYPVGAAGGGGSPLRRASPLWLRPVRDSDDKWRLLSFAFLGRFLPPEVDVVLSQPMRPLVVGSADVKRLSTDWITTLSSSDGSFIRSETP</sequence>
<keyword evidence="1" id="KW-0051">Antiviral defense</keyword>
<keyword evidence="5" id="KW-1185">Reference proteome</keyword>
<name>A0ABQ4IMP9_9ACTN</name>